<accession>A0AAN6VX43</accession>
<gene>
    <name evidence="2" type="ORF">QBC36DRAFT_95321</name>
</gene>
<feature type="region of interest" description="Disordered" evidence="1">
    <location>
        <begin position="1"/>
        <end position="20"/>
    </location>
</feature>
<feature type="compositionally biased region" description="Basic residues" evidence="1">
    <location>
        <begin position="1"/>
        <end position="13"/>
    </location>
</feature>
<reference evidence="2" key="2">
    <citation type="submission" date="2023-05" db="EMBL/GenBank/DDBJ databases">
        <authorList>
            <consortium name="Lawrence Berkeley National Laboratory"/>
            <person name="Steindorff A."/>
            <person name="Hensen N."/>
            <person name="Bonometti L."/>
            <person name="Westerberg I."/>
            <person name="Brannstrom I.O."/>
            <person name="Guillou S."/>
            <person name="Cros-Aarteil S."/>
            <person name="Calhoun S."/>
            <person name="Haridas S."/>
            <person name="Kuo A."/>
            <person name="Mondo S."/>
            <person name="Pangilinan J."/>
            <person name="Riley R."/>
            <person name="Labutti K."/>
            <person name="Andreopoulos B."/>
            <person name="Lipzen A."/>
            <person name="Chen C."/>
            <person name="Yanf M."/>
            <person name="Daum C."/>
            <person name="Ng V."/>
            <person name="Clum A."/>
            <person name="Ohm R."/>
            <person name="Martin F."/>
            <person name="Silar P."/>
            <person name="Natvig D."/>
            <person name="Lalanne C."/>
            <person name="Gautier V."/>
            <person name="Ament-Velasquez S.L."/>
            <person name="Kruys A."/>
            <person name="Hutchinson M.I."/>
            <person name="Powell A.J."/>
            <person name="Barry K."/>
            <person name="Miller A.N."/>
            <person name="Grigoriev I.V."/>
            <person name="Debuchy R."/>
            <person name="Gladieux P."/>
            <person name="Thoren M.H."/>
            <person name="Johannesson H."/>
        </authorList>
    </citation>
    <scope>NUCLEOTIDE SEQUENCE</scope>
    <source>
        <strain evidence="2">CBS 892.96</strain>
    </source>
</reference>
<keyword evidence="3" id="KW-1185">Reference proteome</keyword>
<name>A0AAN6VX43_9PEZI</name>
<dbReference type="Proteomes" id="UP001302321">
    <property type="component" value="Unassembled WGS sequence"/>
</dbReference>
<comment type="caution">
    <text evidence="2">The sequence shown here is derived from an EMBL/GenBank/DDBJ whole genome shotgun (WGS) entry which is preliminary data.</text>
</comment>
<protein>
    <submittedName>
        <fullName evidence="2">Uncharacterized protein</fullName>
    </submittedName>
</protein>
<evidence type="ECO:0000313" key="3">
    <source>
        <dbReference type="Proteomes" id="UP001302321"/>
    </source>
</evidence>
<organism evidence="2 3">
    <name type="scientific">Triangularia setosa</name>
    <dbReference type="NCBI Taxonomy" id="2587417"/>
    <lineage>
        <taxon>Eukaryota</taxon>
        <taxon>Fungi</taxon>
        <taxon>Dikarya</taxon>
        <taxon>Ascomycota</taxon>
        <taxon>Pezizomycotina</taxon>
        <taxon>Sordariomycetes</taxon>
        <taxon>Sordariomycetidae</taxon>
        <taxon>Sordariales</taxon>
        <taxon>Podosporaceae</taxon>
        <taxon>Triangularia</taxon>
    </lineage>
</organism>
<dbReference type="AlphaFoldDB" id="A0AAN6VX43"/>
<proteinExistence type="predicted"/>
<reference evidence="2" key="1">
    <citation type="journal article" date="2023" name="Mol. Phylogenet. Evol.">
        <title>Genome-scale phylogeny and comparative genomics of the fungal order Sordariales.</title>
        <authorList>
            <person name="Hensen N."/>
            <person name="Bonometti L."/>
            <person name="Westerberg I."/>
            <person name="Brannstrom I.O."/>
            <person name="Guillou S."/>
            <person name="Cros-Aarteil S."/>
            <person name="Calhoun S."/>
            <person name="Haridas S."/>
            <person name="Kuo A."/>
            <person name="Mondo S."/>
            <person name="Pangilinan J."/>
            <person name="Riley R."/>
            <person name="LaButti K."/>
            <person name="Andreopoulos B."/>
            <person name="Lipzen A."/>
            <person name="Chen C."/>
            <person name="Yan M."/>
            <person name="Daum C."/>
            <person name="Ng V."/>
            <person name="Clum A."/>
            <person name="Steindorff A."/>
            <person name="Ohm R.A."/>
            <person name="Martin F."/>
            <person name="Silar P."/>
            <person name="Natvig D.O."/>
            <person name="Lalanne C."/>
            <person name="Gautier V."/>
            <person name="Ament-Velasquez S.L."/>
            <person name="Kruys A."/>
            <person name="Hutchinson M.I."/>
            <person name="Powell A.J."/>
            <person name="Barry K."/>
            <person name="Miller A.N."/>
            <person name="Grigoriev I.V."/>
            <person name="Debuchy R."/>
            <person name="Gladieux P."/>
            <person name="Hiltunen Thoren M."/>
            <person name="Johannesson H."/>
        </authorList>
    </citation>
    <scope>NUCLEOTIDE SEQUENCE</scope>
    <source>
        <strain evidence="2">CBS 892.96</strain>
    </source>
</reference>
<sequence length="292" mass="31879">MTGNVHSRRRQHARSGGPIQGRFHKSAGFLDEKAHLFGCTSWALALAATSSVCDGEARNLCCLAIGQPHVSRCRNEENESHEQYESLSTAGLSLPDSTNAGVHQCTRHAIFFHRSWKTCGCIPSHVEVGTCGILANIPHSGRLGHQIEILFGYLAFPPGAVRTPPAVCGREKHRHGAAACKRHQTTAEWLACRGLTRIPRVFVWYFPFRGCFNVTQAVSQRPFLGEVGLLWQRLNVAPCGNTHGTPGVSFHTGGSIQQATSVWLPPQINANMMLVTSCVDRGYCGDESKLGR</sequence>
<dbReference type="EMBL" id="MU866569">
    <property type="protein sequence ID" value="KAK4171404.1"/>
    <property type="molecule type" value="Genomic_DNA"/>
</dbReference>
<evidence type="ECO:0000313" key="2">
    <source>
        <dbReference type="EMBL" id="KAK4171404.1"/>
    </source>
</evidence>
<evidence type="ECO:0000256" key="1">
    <source>
        <dbReference type="SAM" id="MobiDB-lite"/>
    </source>
</evidence>